<dbReference type="EMBL" id="FTOH01000004">
    <property type="protein sequence ID" value="SIS75300.1"/>
    <property type="molecule type" value="Genomic_DNA"/>
</dbReference>
<dbReference type="OrthoDB" id="9256317at2"/>
<keyword evidence="3" id="KW-1185">Reference proteome</keyword>
<evidence type="ECO:0000256" key="1">
    <source>
        <dbReference type="SAM" id="Phobius"/>
    </source>
</evidence>
<feature type="transmembrane region" description="Helical" evidence="1">
    <location>
        <begin position="215"/>
        <end position="232"/>
    </location>
</feature>
<keyword evidence="1" id="KW-0472">Membrane</keyword>
<feature type="transmembrane region" description="Helical" evidence="1">
    <location>
        <begin position="331"/>
        <end position="354"/>
    </location>
</feature>
<feature type="transmembrane region" description="Helical" evidence="1">
    <location>
        <begin position="192"/>
        <end position="209"/>
    </location>
</feature>
<feature type="transmembrane region" description="Helical" evidence="1">
    <location>
        <begin position="12"/>
        <end position="34"/>
    </location>
</feature>
<dbReference type="STRING" id="484498.SAMN05421686_104106"/>
<feature type="transmembrane region" description="Helical" evidence="1">
    <location>
        <begin position="158"/>
        <end position="185"/>
    </location>
</feature>
<evidence type="ECO:0000313" key="2">
    <source>
        <dbReference type="EMBL" id="SIS75300.1"/>
    </source>
</evidence>
<feature type="transmembrane region" description="Helical" evidence="1">
    <location>
        <begin position="374"/>
        <end position="406"/>
    </location>
</feature>
<proteinExistence type="predicted"/>
<sequence>MQLKYSWLSMMQLYILIHVASAVIVSLFVSGFSALPYTRLVYILLYTGVCLVFIFRVRDKVYVDHTSFFSKVFLIYIYCFPLWLFMGVLDFGFYVITDAYYFLFGILVFYAFYNSIFYLHDLSIENLIFLKGTVVVGLLLVLIRYLSFSVPMEVVVALSTYIVIYIFHGVSQFWRFIFLFLIVLLAMTSNRAFFLQAIVVSYVLILARFGVVRTVLVTALMWFLVLLSVNVFSHDIKEMFSGTPLDRRVSETLSILEGKSIEEVSLPLMQREYEASQVRNFFVENPLYIIAGKGFGATLDMSASEDDSVIGSQFIGAEDTHNIHYLHYAILYRHGVVGCILIALIILASTRFLYRCSCQFSRSNINFLQIWGSAIVIAMFSFSIFASSFIFSNPLWIMGLAAMVYYERRVFV</sequence>
<reference evidence="3" key="1">
    <citation type="submission" date="2017-01" db="EMBL/GenBank/DDBJ databases">
        <authorList>
            <person name="Varghese N."/>
            <person name="Submissions S."/>
        </authorList>
    </citation>
    <scope>NUCLEOTIDE SEQUENCE [LARGE SCALE GENOMIC DNA]</scope>
    <source>
        <strain evidence="3">DSM 24913</strain>
    </source>
</reference>
<organism evidence="2 3">
    <name type="scientific">Thalassolituus maritimus</name>
    <dbReference type="NCBI Taxonomy" id="484498"/>
    <lineage>
        <taxon>Bacteria</taxon>
        <taxon>Pseudomonadati</taxon>
        <taxon>Pseudomonadota</taxon>
        <taxon>Gammaproteobacteria</taxon>
        <taxon>Oceanospirillales</taxon>
        <taxon>Oceanospirillaceae</taxon>
        <taxon>Thalassolituus</taxon>
    </lineage>
</organism>
<feature type="transmembrane region" description="Helical" evidence="1">
    <location>
        <begin position="99"/>
        <end position="120"/>
    </location>
</feature>
<evidence type="ECO:0000313" key="3">
    <source>
        <dbReference type="Proteomes" id="UP000185639"/>
    </source>
</evidence>
<feature type="transmembrane region" description="Helical" evidence="1">
    <location>
        <begin position="69"/>
        <end position="93"/>
    </location>
</feature>
<name>A0A1N7LNA4_9GAMM</name>
<protein>
    <recommendedName>
        <fullName evidence="4">O-Antigen ligase</fullName>
    </recommendedName>
</protein>
<gene>
    <name evidence="2" type="ORF">SAMN05421686_104106</name>
</gene>
<feature type="transmembrane region" description="Helical" evidence="1">
    <location>
        <begin position="127"/>
        <end position="146"/>
    </location>
</feature>
<accession>A0A1N7LNA4</accession>
<keyword evidence="1" id="KW-1133">Transmembrane helix</keyword>
<dbReference type="Proteomes" id="UP000185639">
    <property type="component" value="Unassembled WGS sequence"/>
</dbReference>
<dbReference type="RefSeq" id="WP_076514977.1">
    <property type="nucleotide sequence ID" value="NZ_FTOH01000004.1"/>
</dbReference>
<keyword evidence="1" id="KW-0812">Transmembrane</keyword>
<dbReference type="AlphaFoldDB" id="A0A1N7LNA4"/>
<evidence type="ECO:0008006" key="4">
    <source>
        <dbReference type="Google" id="ProtNLM"/>
    </source>
</evidence>
<feature type="transmembrane region" description="Helical" evidence="1">
    <location>
        <begin position="40"/>
        <end position="57"/>
    </location>
</feature>